<dbReference type="EMBL" id="DTBD01000039">
    <property type="protein sequence ID" value="HGQ64573.1"/>
    <property type="molecule type" value="Genomic_DNA"/>
</dbReference>
<dbReference type="GO" id="GO:0051539">
    <property type="term" value="F:4 iron, 4 sulfur cluster binding"/>
    <property type="evidence" value="ECO:0007669"/>
    <property type="project" value="UniProtKB-KW"/>
</dbReference>
<dbReference type="InterPro" id="IPR014013">
    <property type="entry name" value="Helic_SF1/SF2_ATP-bd_DinG/Rad3"/>
</dbReference>
<accession>A0A7C4JLA4</accession>
<evidence type="ECO:0000256" key="11">
    <source>
        <dbReference type="ARBA" id="ARBA00023204"/>
    </source>
</evidence>
<name>A0A7C4JLA4_9CREN</name>
<evidence type="ECO:0000256" key="10">
    <source>
        <dbReference type="ARBA" id="ARBA00023125"/>
    </source>
</evidence>
<organism evidence="15">
    <name type="scientific">Ignisphaera aggregans</name>
    <dbReference type="NCBI Taxonomy" id="334771"/>
    <lineage>
        <taxon>Archaea</taxon>
        <taxon>Thermoproteota</taxon>
        <taxon>Thermoprotei</taxon>
        <taxon>Desulfurococcales</taxon>
        <taxon>Desulfurococcaceae</taxon>
        <taxon>Ignisphaera</taxon>
    </lineage>
</organism>
<protein>
    <submittedName>
        <fullName evidence="15">ATP-dependent DNA helicase</fullName>
    </submittedName>
</protein>
<dbReference type="GO" id="GO:0003677">
    <property type="term" value="F:DNA binding"/>
    <property type="evidence" value="ECO:0007669"/>
    <property type="project" value="UniProtKB-KW"/>
</dbReference>
<evidence type="ECO:0000256" key="1">
    <source>
        <dbReference type="ARBA" id="ARBA00022485"/>
    </source>
</evidence>
<keyword evidence="5" id="KW-0378">Hydrolase</keyword>
<reference evidence="15" key="1">
    <citation type="journal article" date="2020" name="mSystems">
        <title>Genome- and Community-Level Interaction Insights into Carbon Utilization and Element Cycling Functions of Hydrothermarchaeota in Hydrothermal Sediment.</title>
        <authorList>
            <person name="Zhou Z."/>
            <person name="Liu Y."/>
            <person name="Xu W."/>
            <person name="Pan J."/>
            <person name="Luo Z.H."/>
            <person name="Li M."/>
        </authorList>
    </citation>
    <scope>NUCLEOTIDE SEQUENCE [LARGE SCALE GENOMIC DNA]</scope>
    <source>
        <strain evidence="15">SpSt-637</strain>
        <strain evidence="14">SpSt-667</strain>
    </source>
</reference>
<evidence type="ECO:0000256" key="2">
    <source>
        <dbReference type="ARBA" id="ARBA00022723"/>
    </source>
</evidence>
<dbReference type="InterPro" id="IPR006554">
    <property type="entry name" value="Helicase-like_DEXD_c2"/>
</dbReference>
<dbReference type="SMART" id="SM00491">
    <property type="entry name" value="HELICc2"/>
    <property type="match status" value="1"/>
</dbReference>
<proteinExistence type="predicted"/>
<sequence>MDFPYKKPRIGQLELAKYIVENSSYDNIILVRAPTGFGKTVSVLYGALKVLKNLKLGNVMYAVRTRNELDPVIRECRALGLSFTVIYSIKRMCPLVKDINISPEGFWSICAVLRLRGECKYYTRTSGVTVDDVENVVKNSENHSAVAKSLARSLNICPYFALLQLTNYVEVITFTYPYIFKESIQIATFRDFDVSQTLLIIDEAHNLLNLGSIMSESIGLNDVGKALDEAASLSAEDVVDALRNILAIGLNTSAQRGYKYVGKESLNIDPLLIDKISNLAFSAITRAMKGFEYKLNITKLDFALSKVAKFLESAISENYDVFISKDQYGSISLASLPINFVPLKTILEKFPVSILMSATPPSREFIVNCIKVRKDISEVDVEDFGAKNFLKENASIVIFTGATTSYRVRGRGVYETYRRLVEAVFRHVPKGIMVAVYPSYEFMYSVVNNLKDEKVIVEGSEPLSELMQKIASRSLDKLLLNVVAGGRLTEGVEFIVGEESLIKSVVVVGIPYPQPDDYVELIKRNIVAGGGSYADYYRDIATVRVLQAIGRAIRKENDCAFVVLADRRYLYRTVIRKLHLQPRAVTSDLKKVIELEISFFEQTQ</sequence>
<evidence type="ECO:0000256" key="3">
    <source>
        <dbReference type="ARBA" id="ARBA00022741"/>
    </source>
</evidence>
<evidence type="ECO:0000259" key="13">
    <source>
        <dbReference type="PROSITE" id="PS51193"/>
    </source>
</evidence>
<keyword evidence="1" id="KW-0004">4Fe-4S</keyword>
<evidence type="ECO:0000313" key="14">
    <source>
        <dbReference type="EMBL" id="HGQ35327.1"/>
    </source>
</evidence>
<dbReference type="SMART" id="SM00488">
    <property type="entry name" value="DEXDc2"/>
    <property type="match status" value="1"/>
</dbReference>
<keyword evidence="12" id="KW-0413">Isomerase</keyword>
<dbReference type="GO" id="GO:0046872">
    <property type="term" value="F:metal ion binding"/>
    <property type="evidence" value="ECO:0007669"/>
    <property type="project" value="UniProtKB-KW"/>
</dbReference>
<dbReference type="PANTHER" id="PTHR11472:SF34">
    <property type="entry name" value="REGULATOR OF TELOMERE ELONGATION HELICASE 1"/>
    <property type="match status" value="1"/>
</dbReference>
<comment type="caution">
    <text evidence="15">The sequence shown here is derived from an EMBL/GenBank/DDBJ whole genome shotgun (WGS) entry which is preliminary data.</text>
</comment>
<dbReference type="GO" id="GO:0005524">
    <property type="term" value="F:ATP binding"/>
    <property type="evidence" value="ECO:0007669"/>
    <property type="project" value="UniProtKB-KW"/>
</dbReference>
<keyword evidence="6 15" id="KW-0347">Helicase</keyword>
<evidence type="ECO:0000256" key="5">
    <source>
        <dbReference type="ARBA" id="ARBA00022801"/>
    </source>
</evidence>
<dbReference type="Pfam" id="PF06733">
    <property type="entry name" value="DEAD_2"/>
    <property type="match status" value="1"/>
</dbReference>
<dbReference type="GO" id="GO:0003678">
    <property type="term" value="F:DNA helicase activity"/>
    <property type="evidence" value="ECO:0007669"/>
    <property type="project" value="InterPro"/>
</dbReference>
<keyword evidence="9" id="KW-0411">Iron-sulfur</keyword>
<evidence type="ECO:0000256" key="12">
    <source>
        <dbReference type="ARBA" id="ARBA00023235"/>
    </source>
</evidence>
<dbReference type="GO" id="GO:0006281">
    <property type="term" value="P:DNA repair"/>
    <property type="evidence" value="ECO:0007669"/>
    <property type="project" value="UniProtKB-KW"/>
</dbReference>
<dbReference type="InterPro" id="IPR027417">
    <property type="entry name" value="P-loop_NTPase"/>
</dbReference>
<dbReference type="AlphaFoldDB" id="A0A7C4JLA4"/>
<evidence type="ECO:0000256" key="7">
    <source>
        <dbReference type="ARBA" id="ARBA00022840"/>
    </source>
</evidence>
<evidence type="ECO:0000256" key="4">
    <source>
        <dbReference type="ARBA" id="ARBA00022763"/>
    </source>
</evidence>
<keyword evidence="7" id="KW-0067">ATP-binding</keyword>
<feature type="domain" description="Helicase ATP-binding" evidence="13">
    <location>
        <begin position="1"/>
        <end position="260"/>
    </location>
</feature>
<dbReference type="Gene3D" id="3.40.50.300">
    <property type="entry name" value="P-loop containing nucleotide triphosphate hydrolases"/>
    <property type="match status" value="2"/>
</dbReference>
<keyword evidence="8" id="KW-0408">Iron</keyword>
<dbReference type="GO" id="GO:0016818">
    <property type="term" value="F:hydrolase activity, acting on acid anhydrides, in phosphorus-containing anhydrides"/>
    <property type="evidence" value="ECO:0007669"/>
    <property type="project" value="InterPro"/>
</dbReference>
<dbReference type="SUPFAM" id="SSF52540">
    <property type="entry name" value="P-loop containing nucleoside triphosphate hydrolases"/>
    <property type="match status" value="1"/>
</dbReference>
<dbReference type="Pfam" id="PF13307">
    <property type="entry name" value="Helicase_C_2"/>
    <property type="match status" value="1"/>
</dbReference>
<keyword evidence="10" id="KW-0238">DNA-binding</keyword>
<dbReference type="InterPro" id="IPR006555">
    <property type="entry name" value="ATP-dep_Helicase_C"/>
</dbReference>
<keyword evidence="11" id="KW-0234">DNA repair</keyword>
<evidence type="ECO:0000256" key="8">
    <source>
        <dbReference type="ARBA" id="ARBA00023004"/>
    </source>
</evidence>
<dbReference type="InterPro" id="IPR010614">
    <property type="entry name" value="RAD3-like_helicase_DEAD"/>
</dbReference>
<evidence type="ECO:0000256" key="9">
    <source>
        <dbReference type="ARBA" id="ARBA00023014"/>
    </source>
</evidence>
<keyword evidence="4" id="KW-0227">DNA damage</keyword>
<keyword evidence="2" id="KW-0479">Metal-binding</keyword>
<dbReference type="PANTHER" id="PTHR11472">
    <property type="entry name" value="DNA REPAIR DEAD HELICASE RAD3/XP-D SUBFAMILY MEMBER"/>
    <property type="match status" value="1"/>
</dbReference>
<evidence type="ECO:0000256" key="6">
    <source>
        <dbReference type="ARBA" id="ARBA00022806"/>
    </source>
</evidence>
<dbReference type="InterPro" id="IPR045028">
    <property type="entry name" value="DinG/Rad3-like"/>
</dbReference>
<keyword evidence="3" id="KW-0547">Nucleotide-binding</keyword>
<dbReference type="EMBL" id="DTCK01000010">
    <property type="protein sequence ID" value="HGQ35327.1"/>
    <property type="molecule type" value="Genomic_DNA"/>
</dbReference>
<evidence type="ECO:0000313" key="15">
    <source>
        <dbReference type="EMBL" id="HGQ64573.1"/>
    </source>
</evidence>
<dbReference type="Gene3D" id="1.10.275.30">
    <property type="match status" value="1"/>
</dbReference>
<gene>
    <name evidence="15" type="ORF">ENU08_04950</name>
    <name evidence="14" type="ORF">ENU41_01430</name>
</gene>
<dbReference type="PROSITE" id="PS51193">
    <property type="entry name" value="HELICASE_ATP_BIND_2"/>
    <property type="match status" value="1"/>
</dbReference>